<feature type="region of interest" description="Disordered" evidence="1">
    <location>
        <begin position="346"/>
        <end position="386"/>
    </location>
</feature>
<feature type="region of interest" description="Disordered" evidence="1">
    <location>
        <begin position="159"/>
        <end position="239"/>
    </location>
</feature>
<feature type="compositionally biased region" description="Low complexity" evidence="1">
    <location>
        <begin position="348"/>
        <end position="386"/>
    </location>
</feature>
<dbReference type="OrthoDB" id="1259151at2759"/>
<evidence type="ECO:0008006" key="4">
    <source>
        <dbReference type="Google" id="ProtNLM"/>
    </source>
</evidence>
<dbReference type="AlphaFoldDB" id="A0A0V0QPI9"/>
<dbReference type="EMBL" id="LDAU01000120">
    <property type="protein sequence ID" value="KRX04206.1"/>
    <property type="molecule type" value="Genomic_DNA"/>
</dbReference>
<dbReference type="GO" id="GO:0005634">
    <property type="term" value="C:nucleus"/>
    <property type="evidence" value="ECO:0007669"/>
    <property type="project" value="TreeGrafter"/>
</dbReference>
<keyword evidence="3" id="KW-1185">Reference proteome</keyword>
<dbReference type="CDD" id="cd13214">
    <property type="entry name" value="PH-GRAM_WBP2"/>
    <property type="match status" value="1"/>
</dbReference>
<dbReference type="InParanoid" id="A0A0V0QPI9"/>
<reference evidence="2 3" key="1">
    <citation type="journal article" date="2015" name="Sci. Rep.">
        <title>Genome of the facultative scuticociliatosis pathogen Pseudocohnilembus persalinus provides insight into its virulence through horizontal gene transfer.</title>
        <authorList>
            <person name="Xiong J."/>
            <person name="Wang G."/>
            <person name="Cheng J."/>
            <person name="Tian M."/>
            <person name="Pan X."/>
            <person name="Warren A."/>
            <person name="Jiang C."/>
            <person name="Yuan D."/>
            <person name="Miao W."/>
        </authorList>
    </citation>
    <scope>NUCLEOTIDE SEQUENCE [LARGE SCALE GENOMIC DNA]</scope>
    <source>
        <strain evidence="2">36N120E</strain>
    </source>
</reference>
<name>A0A0V0QPI9_PSEPJ</name>
<protein>
    <recommendedName>
        <fullName evidence="4">PH domain-like protein</fullName>
    </recommendedName>
</protein>
<dbReference type="OMA" id="EFTYLRR"/>
<evidence type="ECO:0000313" key="3">
    <source>
        <dbReference type="Proteomes" id="UP000054937"/>
    </source>
</evidence>
<feature type="compositionally biased region" description="Polar residues" evidence="1">
    <location>
        <begin position="192"/>
        <end position="207"/>
    </location>
</feature>
<dbReference type="GO" id="GO:0003713">
    <property type="term" value="F:transcription coactivator activity"/>
    <property type="evidence" value="ECO:0007669"/>
    <property type="project" value="InterPro"/>
</dbReference>
<dbReference type="SUPFAM" id="SSF50729">
    <property type="entry name" value="PH domain-like"/>
    <property type="match status" value="1"/>
</dbReference>
<feature type="compositionally biased region" description="Polar residues" evidence="1">
    <location>
        <begin position="159"/>
        <end position="174"/>
    </location>
</feature>
<sequence>MAYNPPLTNQGLPCKVDGELFVLQRKDMEIEVKIDGNKQWGKKTGRGIMFLTSCRIVFVNDKWQTSEFKAFDIPLANMKKESFEQPVFGSNYLKGNVLPLFNLIPGEAQFKLWFRSGGCGTFLKMCDSVLRQVRRNKNTNRQGPDQRFMADVQSGNLKNQSALFDPNDPTTIYISQPPVPQQNNQQMHNFYGNFQGNNPYYTDNNLSNNNQFNQIQQQPQQQPQFNQPQKQQQPQPFQQQDEFQQYNQNNYQPQNHNYNQNLNQNQQQQYNQIPQGQPANNMPQQYQPYQQGDQFQQYDPSQQQYQNNPNNPQNYQFNQDQLNQQQQLNAPPQVNQQQSKQYFGFWGPNLQQNQQPQQPQYPPQQQNINNQQNNQNHNPSNNYPEF</sequence>
<feature type="compositionally biased region" description="Low complexity" evidence="1">
    <location>
        <begin position="208"/>
        <end position="239"/>
    </location>
</feature>
<gene>
    <name evidence="2" type="ORF">PPERSA_11330</name>
</gene>
<dbReference type="InterPro" id="IPR044852">
    <property type="entry name" value="WBP2-like"/>
</dbReference>
<accession>A0A0V0QPI9</accession>
<dbReference type="Proteomes" id="UP000054937">
    <property type="component" value="Unassembled WGS sequence"/>
</dbReference>
<dbReference type="GO" id="GO:0031490">
    <property type="term" value="F:chromatin DNA binding"/>
    <property type="evidence" value="ECO:0007669"/>
    <property type="project" value="TreeGrafter"/>
</dbReference>
<dbReference type="PANTHER" id="PTHR31606:SF1">
    <property type="entry name" value="WW DOMAIN BINDING PROTEIN 2, ISOFORM E"/>
    <property type="match status" value="1"/>
</dbReference>
<proteinExistence type="predicted"/>
<comment type="caution">
    <text evidence="2">The sequence shown here is derived from an EMBL/GenBank/DDBJ whole genome shotgun (WGS) entry which is preliminary data.</text>
</comment>
<evidence type="ECO:0000313" key="2">
    <source>
        <dbReference type="EMBL" id="KRX04206.1"/>
    </source>
</evidence>
<dbReference type="PANTHER" id="PTHR31606">
    <property type="entry name" value="WW DOMAIN BINDING PROTEIN 2, ISOFORM E"/>
    <property type="match status" value="1"/>
</dbReference>
<evidence type="ECO:0000256" key="1">
    <source>
        <dbReference type="SAM" id="MobiDB-lite"/>
    </source>
</evidence>
<organism evidence="2 3">
    <name type="scientific">Pseudocohnilembus persalinus</name>
    <name type="common">Ciliate</name>
    <dbReference type="NCBI Taxonomy" id="266149"/>
    <lineage>
        <taxon>Eukaryota</taxon>
        <taxon>Sar</taxon>
        <taxon>Alveolata</taxon>
        <taxon>Ciliophora</taxon>
        <taxon>Intramacronucleata</taxon>
        <taxon>Oligohymenophorea</taxon>
        <taxon>Scuticociliatia</taxon>
        <taxon>Philasterida</taxon>
        <taxon>Pseudocohnilembidae</taxon>
        <taxon>Pseudocohnilembus</taxon>
    </lineage>
</organism>